<dbReference type="PaxDb" id="2903-EOD36239"/>
<dbReference type="HOGENOM" id="CLU_1598872_0_0_1"/>
<reference evidence="3" key="1">
    <citation type="journal article" date="2013" name="Nature">
        <title>Pan genome of the phytoplankton Emiliania underpins its global distribution.</title>
        <authorList>
            <person name="Read B.A."/>
            <person name="Kegel J."/>
            <person name="Klute M.J."/>
            <person name="Kuo A."/>
            <person name="Lefebvre S.C."/>
            <person name="Maumus F."/>
            <person name="Mayer C."/>
            <person name="Miller J."/>
            <person name="Monier A."/>
            <person name="Salamov A."/>
            <person name="Young J."/>
            <person name="Aguilar M."/>
            <person name="Claverie J.M."/>
            <person name="Frickenhaus S."/>
            <person name="Gonzalez K."/>
            <person name="Herman E.K."/>
            <person name="Lin Y.C."/>
            <person name="Napier J."/>
            <person name="Ogata H."/>
            <person name="Sarno A.F."/>
            <person name="Shmutz J."/>
            <person name="Schroeder D."/>
            <person name="de Vargas C."/>
            <person name="Verret F."/>
            <person name="von Dassow P."/>
            <person name="Valentin K."/>
            <person name="Van de Peer Y."/>
            <person name="Wheeler G."/>
            <person name="Dacks J.B."/>
            <person name="Delwiche C.F."/>
            <person name="Dyhrman S.T."/>
            <person name="Glockner G."/>
            <person name="John U."/>
            <person name="Richards T."/>
            <person name="Worden A.Z."/>
            <person name="Zhang X."/>
            <person name="Grigoriev I.V."/>
            <person name="Allen A.E."/>
            <person name="Bidle K."/>
            <person name="Borodovsky M."/>
            <person name="Bowler C."/>
            <person name="Brownlee C."/>
            <person name="Cock J.M."/>
            <person name="Elias M."/>
            <person name="Gladyshev V.N."/>
            <person name="Groth M."/>
            <person name="Guda C."/>
            <person name="Hadaegh A."/>
            <person name="Iglesias-Rodriguez M.D."/>
            <person name="Jenkins J."/>
            <person name="Jones B.M."/>
            <person name="Lawson T."/>
            <person name="Leese F."/>
            <person name="Lindquist E."/>
            <person name="Lobanov A."/>
            <person name="Lomsadze A."/>
            <person name="Malik S.B."/>
            <person name="Marsh M.E."/>
            <person name="Mackinder L."/>
            <person name="Mock T."/>
            <person name="Mueller-Roeber B."/>
            <person name="Pagarete A."/>
            <person name="Parker M."/>
            <person name="Probert I."/>
            <person name="Quesneville H."/>
            <person name="Raines C."/>
            <person name="Rensing S.A."/>
            <person name="Riano-Pachon D.M."/>
            <person name="Richier S."/>
            <person name="Rokitta S."/>
            <person name="Shiraiwa Y."/>
            <person name="Soanes D.M."/>
            <person name="van der Giezen M."/>
            <person name="Wahlund T.M."/>
            <person name="Williams B."/>
            <person name="Wilson W."/>
            <person name="Wolfe G."/>
            <person name="Wurch L.L."/>
        </authorList>
    </citation>
    <scope>NUCLEOTIDE SEQUENCE</scope>
</reference>
<dbReference type="Proteomes" id="UP000013827">
    <property type="component" value="Unassembled WGS sequence"/>
</dbReference>
<dbReference type="GeneID" id="17281509"/>
<accession>A0A0D3KKF4</accession>
<dbReference type="RefSeq" id="XP_005788668.1">
    <property type="nucleotide sequence ID" value="XM_005788611.1"/>
</dbReference>
<feature type="region of interest" description="Disordered" evidence="1">
    <location>
        <begin position="51"/>
        <end position="167"/>
    </location>
</feature>
<dbReference type="KEGG" id="ehx:EMIHUDRAFT_455102"/>
<name>A0A0D3KKF4_EMIH1</name>
<evidence type="ECO:0000313" key="3">
    <source>
        <dbReference type="Proteomes" id="UP000013827"/>
    </source>
</evidence>
<reference evidence="2" key="2">
    <citation type="submission" date="2024-10" db="UniProtKB">
        <authorList>
            <consortium name="EnsemblProtists"/>
        </authorList>
    </citation>
    <scope>IDENTIFICATION</scope>
</reference>
<feature type="compositionally biased region" description="Basic residues" evidence="1">
    <location>
        <begin position="141"/>
        <end position="158"/>
    </location>
</feature>
<dbReference type="EnsemblProtists" id="EOD36239">
    <property type="protein sequence ID" value="EOD36239"/>
    <property type="gene ID" value="EMIHUDRAFT_455102"/>
</dbReference>
<sequence>MTDPIDVEPTEVLPAATTEKQMKWNVDFRAEIMLQQVSFSGVKAWMTHHANVKGSRSVSTTARRSGSPSSRWSRSHRRSRPLPGRRTSRPSSIGSSASSPPTSTSGRRGWSTTSRPRPALRAPSPRWRSLSSSSCFWRSTSTRRRPTASPPRTRRARTRPASSAACC</sequence>
<dbReference type="AlphaFoldDB" id="A0A0D3KKF4"/>
<organism evidence="2 3">
    <name type="scientific">Emiliania huxleyi (strain CCMP1516)</name>
    <dbReference type="NCBI Taxonomy" id="280463"/>
    <lineage>
        <taxon>Eukaryota</taxon>
        <taxon>Haptista</taxon>
        <taxon>Haptophyta</taxon>
        <taxon>Prymnesiophyceae</taxon>
        <taxon>Isochrysidales</taxon>
        <taxon>Noelaerhabdaceae</taxon>
        <taxon>Emiliania</taxon>
    </lineage>
</organism>
<feature type="compositionally biased region" description="Low complexity" evidence="1">
    <location>
        <begin position="81"/>
        <end position="140"/>
    </location>
</feature>
<proteinExistence type="predicted"/>
<evidence type="ECO:0000256" key="1">
    <source>
        <dbReference type="SAM" id="MobiDB-lite"/>
    </source>
</evidence>
<keyword evidence="3" id="KW-1185">Reference proteome</keyword>
<feature type="compositionally biased region" description="Low complexity" evidence="1">
    <location>
        <begin position="63"/>
        <end position="72"/>
    </location>
</feature>
<protein>
    <submittedName>
        <fullName evidence="2">Uncharacterized protein</fullName>
    </submittedName>
</protein>
<evidence type="ECO:0000313" key="2">
    <source>
        <dbReference type="EnsemblProtists" id="EOD36239"/>
    </source>
</evidence>